<name>A0A1Y5T1Q2_9RHOB</name>
<feature type="region of interest" description="Disordered" evidence="1">
    <location>
        <begin position="1"/>
        <end position="35"/>
    </location>
</feature>
<evidence type="ECO:0000313" key="2">
    <source>
        <dbReference type="EMBL" id="SLN53926.1"/>
    </source>
</evidence>
<keyword evidence="3" id="KW-1185">Reference proteome</keyword>
<gene>
    <name evidence="2" type="ORF">PAM7066_02542</name>
</gene>
<dbReference type="Proteomes" id="UP000193870">
    <property type="component" value="Unassembled WGS sequence"/>
</dbReference>
<accession>A0A1Y5T1Q2</accession>
<organism evidence="2 3">
    <name type="scientific">Palleronia marisminoris</name>
    <dbReference type="NCBI Taxonomy" id="315423"/>
    <lineage>
        <taxon>Bacteria</taxon>
        <taxon>Pseudomonadati</taxon>
        <taxon>Pseudomonadota</taxon>
        <taxon>Alphaproteobacteria</taxon>
        <taxon>Rhodobacterales</taxon>
        <taxon>Roseobacteraceae</taxon>
        <taxon>Palleronia</taxon>
    </lineage>
</organism>
<feature type="compositionally biased region" description="Basic residues" evidence="1">
    <location>
        <begin position="1"/>
        <end position="12"/>
    </location>
</feature>
<dbReference type="EMBL" id="FWFV01000007">
    <property type="protein sequence ID" value="SLN53926.1"/>
    <property type="molecule type" value="Genomic_DNA"/>
</dbReference>
<evidence type="ECO:0000313" key="3">
    <source>
        <dbReference type="Proteomes" id="UP000193870"/>
    </source>
</evidence>
<sequence>MGDKNPKKKPKSPKPAPKVEIEPTAPLKPVKGGKR</sequence>
<protein>
    <submittedName>
        <fullName evidence="2">Uncharacterized protein</fullName>
    </submittedName>
</protein>
<dbReference type="AlphaFoldDB" id="A0A1Y5T1Q2"/>
<proteinExistence type="predicted"/>
<evidence type="ECO:0000256" key="1">
    <source>
        <dbReference type="SAM" id="MobiDB-lite"/>
    </source>
</evidence>
<reference evidence="2 3" key="1">
    <citation type="submission" date="2017-03" db="EMBL/GenBank/DDBJ databases">
        <authorList>
            <person name="Afonso C.L."/>
            <person name="Miller P.J."/>
            <person name="Scott M.A."/>
            <person name="Spackman E."/>
            <person name="Goraichik I."/>
            <person name="Dimitrov K.M."/>
            <person name="Suarez D.L."/>
            <person name="Swayne D.E."/>
        </authorList>
    </citation>
    <scope>NUCLEOTIDE SEQUENCE [LARGE SCALE GENOMIC DNA]</scope>
    <source>
        <strain evidence="2 3">CECT 7066</strain>
    </source>
</reference>